<dbReference type="EMBL" id="NGFO01000030">
    <property type="protein sequence ID" value="OUC76633.1"/>
    <property type="molecule type" value="Genomic_DNA"/>
</dbReference>
<evidence type="ECO:0000259" key="2">
    <source>
        <dbReference type="Pfam" id="PF08327"/>
    </source>
</evidence>
<dbReference type="Proteomes" id="UP000194632">
    <property type="component" value="Unassembled WGS sequence"/>
</dbReference>
<sequence length="164" mass="18301">MTATQTRYPEAAIEADREVPLIRITRDFRGTPAQLMKAHIDPELFVRWVGPDAISSRIIDWDVRDGGSWSYVSTHEGQEFGFRGCFHTVGEDKIVQTFTFLGMPDAVSLETLWFEDLGDGSTRLHAQSLCDSFEARDGWLASGMEVGVNEGYAALDRILAADEI</sequence>
<accession>A0A243Q5D1</accession>
<dbReference type="Gene3D" id="3.30.530.20">
    <property type="match status" value="1"/>
</dbReference>
<evidence type="ECO:0000256" key="1">
    <source>
        <dbReference type="ARBA" id="ARBA00006817"/>
    </source>
</evidence>
<dbReference type="OrthoDB" id="5185819at2"/>
<dbReference type="STRING" id="417102.CA982_21230"/>
<dbReference type="SUPFAM" id="SSF55961">
    <property type="entry name" value="Bet v1-like"/>
    <property type="match status" value="1"/>
</dbReference>
<feature type="domain" description="Activator of Hsp90 ATPase homologue 1/2-like C-terminal" evidence="2">
    <location>
        <begin position="31"/>
        <end position="159"/>
    </location>
</feature>
<evidence type="ECO:0000313" key="4">
    <source>
        <dbReference type="Proteomes" id="UP000194632"/>
    </source>
</evidence>
<protein>
    <submittedName>
        <fullName evidence="3">Polyketide cyclase</fullName>
    </submittedName>
</protein>
<comment type="caution">
    <text evidence="3">The sequence shown here is derived from an EMBL/GenBank/DDBJ whole genome shotgun (WGS) entry which is preliminary data.</text>
</comment>
<organism evidence="3 4">
    <name type="scientific">Gordonia lacunae</name>
    <dbReference type="NCBI Taxonomy" id="417102"/>
    <lineage>
        <taxon>Bacteria</taxon>
        <taxon>Bacillati</taxon>
        <taxon>Actinomycetota</taxon>
        <taxon>Actinomycetes</taxon>
        <taxon>Mycobacteriales</taxon>
        <taxon>Gordoniaceae</taxon>
        <taxon>Gordonia</taxon>
    </lineage>
</organism>
<keyword evidence="4" id="KW-1185">Reference proteome</keyword>
<dbReference type="InterPro" id="IPR023393">
    <property type="entry name" value="START-like_dom_sf"/>
</dbReference>
<dbReference type="Pfam" id="PF08327">
    <property type="entry name" value="AHSA1"/>
    <property type="match status" value="1"/>
</dbReference>
<reference evidence="3 4" key="1">
    <citation type="submission" date="2017-05" db="EMBL/GenBank/DDBJ databases">
        <title>Biotechnological potential of actinobacteria isolated from South African environments.</title>
        <authorList>
            <person name="Le Roes-Hill M."/>
            <person name="Prins A."/>
            <person name="Durrell K.A."/>
        </authorList>
    </citation>
    <scope>NUCLEOTIDE SEQUENCE [LARGE SCALE GENOMIC DNA]</scope>
    <source>
        <strain evidence="3">BS2</strain>
    </source>
</reference>
<evidence type="ECO:0000313" key="3">
    <source>
        <dbReference type="EMBL" id="OUC76633.1"/>
    </source>
</evidence>
<name>A0A243Q5D1_9ACTN</name>
<dbReference type="InterPro" id="IPR013538">
    <property type="entry name" value="ASHA1/2-like_C"/>
</dbReference>
<dbReference type="AlphaFoldDB" id="A0A243Q5D1"/>
<proteinExistence type="inferred from homology"/>
<gene>
    <name evidence="3" type="ORF">CA982_21230</name>
</gene>
<dbReference type="RefSeq" id="WP_086537175.1">
    <property type="nucleotide sequence ID" value="NZ_JBLKRZ010000006.1"/>
</dbReference>
<comment type="similarity">
    <text evidence="1">Belongs to the AHA1 family.</text>
</comment>